<feature type="compositionally biased region" description="Pro residues" evidence="1">
    <location>
        <begin position="333"/>
        <end position="342"/>
    </location>
</feature>
<comment type="caution">
    <text evidence="4">The sequence shown here is derived from an EMBL/GenBank/DDBJ whole genome shotgun (WGS) entry which is preliminary data.</text>
</comment>
<proteinExistence type="predicted"/>
<dbReference type="Proteomes" id="UP000053405">
    <property type="component" value="Unassembled WGS sequence"/>
</dbReference>
<protein>
    <recommendedName>
        <fullName evidence="3">Leucine rich repeat variant domain-containing protein</fullName>
    </recommendedName>
</protein>
<feature type="compositionally biased region" description="Low complexity" evidence="1">
    <location>
        <begin position="250"/>
        <end position="286"/>
    </location>
</feature>
<evidence type="ECO:0000256" key="2">
    <source>
        <dbReference type="SAM" id="Phobius"/>
    </source>
</evidence>
<dbReference type="InterPro" id="IPR057893">
    <property type="entry name" value="LRV_2"/>
</dbReference>
<evidence type="ECO:0000256" key="1">
    <source>
        <dbReference type="SAM" id="MobiDB-lite"/>
    </source>
</evidence>
<dbReference type="STRING" id="1121927.GOHSU_06_00140"/>
<feature type="region of interest" description="Disordered" evidence="1">
    <location>
        <begin position="196"/>
        <end position="342"/>
    </location>
</feature>
<dbReference type="Pfam" id="PF25591">
    <property type="entry name" value="LRV_2"/>
    <property type="match status" value="1"/>
</dbReference>
<reference evidence="4 5" key="1">
    <citation type="submission" date="2012-12" db="EMBL/GenBank/DDBJ databases">
        <title>Whole genome shotgun sequence of Gordonia hirsuta NBRC 16056.</title>
        <authorList>
            <person name="Isaki-Nakamura S."/>
            <person name="Hosoyama A."/>
            <person name="Tsuchikane K."/>
            <person name="Katsumata H."/>
            <person name="Baba S."/>
            <person name="Yamazaki S."/>
            <person name="Fujita N."/>
        </authorList>
    </citation>
    <scope>NUCLEOTIDE SEQUENCE [LARGE SCALE GENOMIC DNA]</scope>
    <source>
        <strain evidence="4 5">NBRC 16056</strain>
    </source>
</reference>
<feature type="region of interest" description="Disordered" evidence="1">
    <location>
        <begin position="116"/>
        <end position="139"/>
    </location>
</feature>
<sequence length="342" mass="34557">MRHAAMHQESIVRRCGAATKPGRKTIPDGVRTRPTSTADRRRRGAGSGGTGRRYPPKMFSDVAILLADPSMSDLADELLARRQGGFGGFRFLIGPAGLLLLALIIGVVVAIRGKDADSGPKGGAPQPGYPGGPVPPPAAQDVAVAMNPATPTATLAAMVYGDPRLRPYVAANPATDPGLLQYLSTLRDPAVDQALRSRGAAAAPHPAAPPVAVPNPGSPHPAAPGSPAAGVPAPGVPAPGALPPYPPQSYPAQSYPAQSYPAQPSAGQPPAAGLSAAPGNPAVRPAAPAPDPEATIISGNPVVSPGAATPPQSAPPPQSQPHQSQPHQSQNPHQPPTTNPRH</sequence>
<feature type="domain" description="Leucine rich repeat variant" evidence="3">
    <location>
        <begin position="140"/>
        <end position="198"/>
    </location>
</feature>
<keyword evidence="2" id="KW-1133">Transmembrane helix</keyword>
<accession>L7L8P4</accession>
<gene>
    <name evidence="4" type="ORF">GOHSU_06_00140</name>
</gene>
<dbReference type="eggNOG" id="COG5602">
    <property type="taxonomic scope" value="Bacteria"/>
</dbReference>
<feature type="compositionally biased region" description="Pro residues" evidence="1">
    <location>
        <begin position="127"/>
        <end position="138"/>
    </location>
</feature>
<evidence type="ECO:0000259" key="3">
    <source>
        <dbReference type="Pfam" id="PF25591"/>
    </source>
</evidence>
<organism evidence="4 5">
    <name type="scientific">Gordonia hirsuta DSM 44140 = NBRC 16056</name>
    <dbReference type="NCBI Taxonomy" id="1121927"/>
    <lineage>
        <taxon>Bacteria</taxon>
        <taxon>Bacillati</taxon>
        <taxon>Actinomycetota</taxon>
        <taxon>Actinomycetes</taxon>
        <taxon>Mycobacteriales</taxon>
        <taxon>Gordoniaceae</taxon>
        <taxon>Gordonia</taxon>
    </lineage>
</organism>
<feature type="compositionally biased region" description="Pro residues" evidence="1">
    <location>
        <begin position="234"/>
        <end position="249"/>
    </location>
</feature>
<keyword evidence="2" id="KW-0472">Membrane</keyword>
<evidence type="ECO:0000313" key="5">
    <source>
        <dbReference type="Proteomes" id="UP000053405"/>
    </source>
</evidence>
<keyword evidence="5" id="KW-1185">Reference proteome</keyword>
<evidence type="ECO:0000313" key="4">
    <source>
        <dbReference type="EMBL" id="GAC56403.1"/>
    </source>
</evidence>
<feature type="compositionally biased region" description="Low complexity" evidence="1">
    <location>
        <begin position="320"/>
        <end position="332"/>
    </location>
</feature>
<feature type="transmembrane region" description="Helical" evidence="2">
    <location>
        <begin position="91"/>
        <end position="111"/>
    </location>
</feature>
<keyword evidence="2" id="KW-0812">Transmembrane</keyword>
<name>L7L8P4_9ACTN</name>
<dbReference type="EMBL" id="BANT01000006">
    <property type="protein sequence ID" value="GAC56403.1"/>
    <property type="molecule type" value="Genomic_DNA"/>
</dbReference>
<dbReference type="AlphaFoldDB" id="L7L8P4"/>
<feature type="compositionally biased region" description="Low complexity" evidence="1">
    <location>
        <begin position="196"/>
        <end position="205"/>
    </location>
</feature>
<feature type="compositionally biased region" description="Pro residues" evidence="1">
    <location>
        <begin position="206"/>
        <end position="224"/>
    </location>
</feature>
<feature type="region of interest" description="Disordered" evidence="1">
    <location>
        <begin position="1"/>
        <end position="55"/>
    </location>
</feature>